<dbReference type="Proteomes" id="UP000515211">
    <property type="component" value="Unplaced"/>
</dbReference>
<dbReference type="PANTHER" id="PTHR33067:SF9">
    <property type="entry name" value="RNA-DIRECTED DNA POLYMERASE"/>
    <property type="match status" value="1"/>
</dbReference>
<dbReference type="Gene3D" id="2.40.70.10">
    <property type="entry name" value="Acid Proteases"/>
    <property type="match status" value="1"/>
</dbReference>
<reference evidence="2" key="1">
    <citation type="submission" date="2025-08" db="UniProtKB">
        <authorList>
            <consortium name="RefSeq"/>
        </authorList>
    </citation>
    <scope>IDENTIFICATION</scope>
    <source>
        <tissue evidence="2">Whole plant</tissue>
    </source>
</reference>
<dbReference type="InterPro" id="IPR021109">
    <property type="entry name" value="Peptidase_aspartic_dom_sf"/>
</dbReference>
<dbReference type="RefSeq" id="XP_015947114.1">
    <property type="nucleotide sequence ID" value="XM_016091628.1"/>
</dbReference>
<accession>A0A6P4C816</accession>
<proteinExistence type="predicted"/>
<dbReference type="AlphaFoldDB" id="A0A6P4C816"/>
<organism evidence="1 2">
    <name type="scientific">Arachis duranensis</name>
    <name type="common">Wild peanut</name>
    <dbReference type="NCBI Taxonomy" id="130453"/>
    <lineage>
        <taxon>Eukaryota</taxon>
        <taxon>Viridiplantae</taxon>
        <taxon>Streptophyta</taxon>
        <taxon>Embryophyta</taxon>
        <taxon>Tracheophyta</taxon>
        <taxon>Spermatophyta</taxon>
        <taxon>Magnoliopsida</taxon>
        <taxon>eudicotyledons</taxon>
        <taxon>Gunneridae</taxon>
        <taxon>Pentapetalae</taxon>
        <taxon>rosids</taxon>
        <taxon>fabids</taxon>
        <taxon>Fabales</taxon>
        <taxon>Fabaceae</taxon>
        <taxon>Papilionoideae</taxon>
        <taxon>50 kb inversion clade</taxon>
        <taxon>dalbergioids sensu lato</taxon>
        <taxon>Dalbergieae</taxon>
        <taxon>Pterocarpus clade</taxon>
        <taxon>Arachis</taxon>
    </lineage>
</organism>
<sequence>MPPYVALMKGLLSKKKVLKGDETVVLTKEYSGLIQSMLPKKMLDPGASKFLLQIQEAQPTRIALEMADKSLKQAHRLLENVIVKVGELFLSADFVILDIGEDANDFLILGMPFLATGRNLIDVERGELVLRLREDYLVFK</sequence>
<dbReference type="KEGG" id="adu:107472055"/>
<protein>
    <submittedName>
        <fullName evidence="2">Uncharacterized protein LOC107472055</fullName>
    </submittedName>
</protein>
<dbReference type="PANTHER" id="PTHR33067">
    <property type="entry name" value="RNA-DIRECTED DNA POLYMERASE-RELATED"/>
    <property type="match status" value="1"/>
</dbReference>
<evidence type="ECO:0000313" key="1">
    <source>
        <dbReference type="Proteomes" id="UP000515211"/>
    </source>
</evidence>
<feature type="non-terminal residue" evidence="2">
    <location>
        <position position="140"/>
    </location>
</feature>
<evidence type="ECO:0000313" key="2">
    <source>
        <dbReference type="RefSeq" id="XP_015947114.1"/>
    </source>
</evidence>
<gene>
    <name evidence="2" type="primary">LOC107472055</name>
</gene>
<keyword evidence="1" id="KW-1185">Reference proteome</keyword>
<name>A0A6P4C816_ARADU</name>
<dbReference type="GeneID" id="107472055"/>